<dbReference type="PANTHER" id="PTHR43330">
    <property type="entry name" value="METHIONINE AMINOPEPTIDASE"/>
    <property type="match status" value="1"/>
</dbReference>
<keyword evidence="1" id="KW-0378">Hydrolase</keyword>
<dbReference type="GO" id="GO:0004239">
    <property type="term" value="F:initiator methionyl aminopeptidase activity"/>
    <property type="evidence" value="ECO:0007669"/>
    <property type="project" value="UniProtKB-EC"/>
</dbReference>
<dbReference type="PANTHER" id="PTHR43330:SF27">
    <property type="entry name" value="METHIONINE AMINOPEPTIDASE"/>
    <property type="match status" value="1"/>
</dbReference>
<dbReference type="AlphaFoldDB" id="A0A645ICT7"/>
<protein>
    <submittedName>
        <fullName evidence="1">Methionine aminopeptidase 1</fullName>
        <ecNumber evidence="1">3.4.11.18</ecNumber>
    </submittedName>
</protein>
<dbReference type="InterPro" id="IPR036005">
    <property type="entry name" value="Creatinase/aminopeptidase-like"/>
</dbReference>
<accession>A0A645ICT7</accession>
<proteinExistence type="predicted"/>
<keyword evidence="1" id="KW-0645">Protease</keyword>
<sequence length="53" mass="5788">MTLAIEPMINLGTHEVKTLDDGWTVVTTDGKPSAHFEHTIAITDGKPEILTKL</sequence>
<name>A0A645ICT7_9ZZZZ</name>
<keyword evidence="1" id="KW-0031">Aminopeptidase</keyword>
<dbReference type="GO" id="GO:0070006">
    <property type="term" value="F:metalloaminopeptidase activity"/>
    <property type="evidence" value="ECO:0007669"/>
    <property type="project" value="TreeGrafter"/>
</dbReference>
<dbReference type="GO" id="GO:0005829">
    <property type="term" value="C:cytosol"/>
    <property type="evidence" value="ECO:0007669"/>
    <property type="project" value="TreeGrafter"/>
</dbReference>
<gene>
    <name evidence="1" type="primary">map_82</name>
    <name evidence="1" type="ORF">SDC9_196670</name>
</gene>
<dbReference type="Gene3D" id="3.90.230.10">
    <property type="entry name" value="Creatinase/methionine aminopeptidase superfamily"/>
    <property type="match status" value="1"/>
</dbReference>
<dbReference type="EC" id="3.4.11.18" evidence="1"/>
<comment type="caution">
    <text evidence="1">The sequence shown here is derived from an EMBL/GenBank/DDBJ whole genome shotgun (WGS) entry which is preliminary data.</text>
</comment>
<dbReference type="EMBL" id="VSSQ01111951">
    <property type="protein sequence ID" value="MPN49057.1"/>
    <property type="molecule type" value="Genomic_DNA"/>
</dbReference>
<organism evidence="1">
    <name type="scientific">bioreactor metagenome</name>
    <dbReference type="NCBI Taxonomy" id="1076179"/>
    <lineage>
        <taxon>unclassified sequences</taxon>
        <taxon>metagenomes</taxon>
        <taxon>ecological metagenomes</taxon>
    </lineage>
</organism>
<reference evidence="1" key="1">
    <citation type="submission" date="2019-08" db="EMBL/GenBank/DDBJ databases">
        <authorList>
            <person name="Kucharzyk K."/>
            <person name="Murdoch R.W."/>
            <person name="Higgins S."/>
            <person name="Loffler F."/>
        </authorList>
    </citation>
    <scope>NUCLEOTIDE SEQUENCE</scope>
</reference>
<dbReference type="SUPFAM" id="SSF55920">
    <property type="entry name" value="Creatinase/aminopeptidase"/>
    <property type="match status" value="1"/>
</dbReference>
<evidence type="ECO:0000313" key="1">
    <source>
        <dbReference type="EMBL" id="MPN49057.1"/>
    </source>
</evidence>